<dbReference type="EMBL" id="BGPR01007404">
    <property type="protein sequence ID" value="GBN26588.1"/>
    <property type="molecule type" value="Genomic_DNA"/>
</dbReference>
<dbReference type="AlphaFoldDB" id="A0A4Y2MHG2"/>
<evidence type="ECO:0000256" key="1">
    <source>
        <dbReference type="SAM" id="MobiDB-lite"/>
    </source>
</evidence>
<feature type="compositionally biased region" description="Basic and acidic residues" evidence="1">
    <location>
        <begin position="105"/>
        <end position="116"/>
    </location>
</feature>
<dbReference type="Proteomes" id="UP000499080">
    <property type="component" value="Unassembled WGS sequence"/>
</dbReference>
<evidence type="ECO:0008006" key="4">
    <source>
        <dbReference type="Google" id="ProtNLM"/>
    </source>
</evidence>
<proteinExistence type="predicted"/>
<evidence type="ECO:0000313" key="2">
    <source>
        <dbReference type="EMBL" id="GBN26588.1"/>
    </source>
</evidence>
<name>A0A4Y2MHG2_ARAVE</name>
<gene>
    <name evidence="2" type="ORF">AVEN_251419_1</name>
</gene>
<feature type="compositionally biased region" description="Basic residues" evidence="1">
    <location>
        <begin position="117"/>
        <end position="129"/>
    </location>
</feature>
<accession>A0A4Y2MHG2</accession>
<comment type="caution">
    <text evidence="2">The sequence shown here is derived from an EMBL/GenBank/DDBJ whole genome shotgun (WGS) entry which is preliminary data.</text>
</comment>
<protein>
    <recommendedName>
        <fullName evidence="4">RNA-directed DNA polymerase from transposon X-element</fullName>
    </recommendedName>
</protein>
<reference evidence="2 3" key="1">
    <citation type="journal article" date="2019" name="Sci. Rep.">
        <title>Orb-weaving spider Araneus ventricosus genome elucidates the spidroin gene catalogue.</title>
        <authorList>
            <person name="Kono N."/>
            <person name="Nakamura H."/>
            <person name="Ohtoshi R."/>
            <person name="Moran D.A.P."/>
            <person name="Shinohara A."/>
            <person name="Yoshida Y."/>
            <person name="Fujiwara M."/>
            <person name="Mori M."/>
            <person name="Tomita M."/>
            <person name="Arakawa K."/>
        </authorList>
    </citation>
    <scope>NUCLEOTIDE SEQUENCE [LARGE SCALE GENOMIC DNA]</scope>
</reference>
<sequence length="129" mass="14970">MANAQLYPLLCTRSKLSLGNKLLIYKTLLRPVISYVSPVWGAAASTHVKKLQTLQNATARQITTATWFFRNKNIQKDLKLTPIEEFFQKLSTKYYHKLGTSTNETVKEMPVHDTRSNRTRRRPRALLHR</sequence>
<feature type="region of interest" description="Disordered" evidence="1">
    <location>
        <begin position="105"/>
        <end position="129"/>
    </location>
</feature>
<evidence type="ECO:0000313" key="3">
    <source>
        <dbReference type="Proteomes" id="UP000499080"/>
    </source>
</evidence>
<organism evidence="2 3">
    <name type="scientific">Araneus ventricosus</name>
    <name type="common">Orbweaver spider</name>
    <name type="synonym">Epeira ventricosa</name>
    <dbReference type="NCBI Taxonomy" id="182803"/>
    <lineage>
        <taxon>Eukaryota</taxon>
        <taxon>Metazoa</taxon>
        <taxon>Ecdysozoa</taxon>
        <taxon>Arthropoda</taxon>
        <taxon>Chelicerata</taxon>
        <taxon>Arachnida</taxon>
        <taxon>Araneae</taxon>
        <taxon>Araneomorphae</taxon>
        <taxon>Entelegynae</taxon>
        <taxon>Araneoidea</taxon>
        <taxon>Araneidae</taxon>
        <taxon>Araneus</taxon>
    </lineage>
</organism>
<dbReference type="OrthoDB" id="415068at2759"/>
<keyword evidence="3" id="KW-1185">Reference proteome</keyword>